<feature type="compositionally biased region" description="Basic and acidic residues" evidence="1">
    <location>
        <begin position="83"/>
        <end position="93"/>
    </location>
</feature>
<gene>
    <name evidence="2" type="ORF">FEHR0123_LOCUS6517</name>
</gene>
<feature type="compositionally biased region" description="Basic and acidic residues" evidence="1">
    <location>
        <begin position="102"/>
        <end position="119"/>
    </location>
</feature>
<protein>
    <submittedName>
        <fullName evidence="2">Uncharacterized protein</fullName>
    </submittedName>
</protein>
<name>A0A7S3I2E8_9SPIT</name>
<proteinExistence type="predicted"/>
<sequence length="270" mass="27968">MKSEPLRVTLETDGEGLPHLHSPSSHVSSNLTELLGQELHAGAADLRSRDCWCGCGCVVCVGSVLIDRGALAEEEDEVDSDTDAGKEQQAKEGSEEDPGDGDSQHGDHASHHKGEDSGCKGDNAAQKPAHERDPAQESDNGSKEEVEAKHGQEDAKGADELGSVGDHSLLLFEELSRGLFGIDGAIDDLFEQGGEALVDAEANVAVDETTSGAAVSVSALAVGHTNLVGVPLAEGRLAFLVDDLLGDDSGGAASVILEGNAVLANMRLFQ</sequence>
<accession>A0A7S3I2E8</accession>
<feature type="compositionally biased region" description="Basic and acidic residues" evidence="1">
    <location>
        <begin position="128"/>
        <end position="159"/>
    </location>
</feature>
<feature type="compositionally biased region" description="Acidic residues" evidence="1">
    <location>
        <begin position="72"/>
        <end position="82"/>
    </location>
</feature>
<dbReference type="AlphaFoldDB" id="A0A7S3I2E8"/>
<evidence type="ECO:0000256" key="1">
    <source>
        <dbReference type="SAM" id="MobiDB-lite"/>
    </source>
</evidence>
<feature type="region of interest" description="Disordered" evidence="1">
    <location>
        <begin position="72"/>
        <end position="162"/>
    </location>
</feature>
<reference evidence="2" key="1">
    <citation type="submission" date="2021-01" db="EMBL/GenBank/DDBJ databases">
        <authorList>
            <person name="Corre E."/>
            <person name="Pelletier E."/>
            <person name="Niang G."/>
            <person name="Scheremetjew M."/>
            <person name="Finn R."/>
            <person name="Kale V."/>
            <person name="Holt S."/>
            <person name="Cochrane G."/>
            <person name="Meng A."/>
            <person name="Brown T."/>
            <person name="Cohen L."/>
        </authorList>
    </citation>
    <scope>NUCLEOTIDE SEQUENCE</scope>
    <source>
        <strain evidence="2">Fehren 1</strain>
    </source>
</reference>
<evidence type="ECO:0000313" key="2">
    <source>
        <dbReference type="EMBL" id="CAE0311598.1"/>
    </source>
</evidence>
<dbReference type="EMBL" id="HBIE01021350">
    <property type="protein sequence ID" value="CAE0311598.1"/>
    <property type="molecule type" value="Transcribed_RNA"/>
</dbReference>
<organism evidence="2">
    <name type="scientific">Favella ehrenbergii</name>
    <dbReference type="NCBI Taxonomy" id="182087"/>
    <lineage>
        <taxon>Eukaryota</taxon>
        <taxon>Sar</taxon>
        <taxon>Alveolata</taxon>
        <taxon>Ciliophora</taxon>
        <taxon>Intramacronucleata</taxon>
        <taxon>Spirotrichea</taxon>
        <taxon>Choreotrichia</taxon>
        <taxon>Tintinnida</taxon>
        <taxon>Xystonellidae</taxon>
        <taxon>Favella</taxon>
    </lineage>
</organism>